<keyword evidence="3" id="KW-1185">Reference proteome</keyword>
<dbReference type="PROSITE" id="PS51257">
    <property type="entry name" value="PROKAR_LIPOPROTEIN"/>
    <property type="match status" value="1"/>
</dbReference>
<gene>
    <name evidence="2" type="ORF">SAMN05444280_1711</name>
</gene>
<dbReference type="EMBL" id="FQZE01000071">
    <property type="protein sequence ID" value="SHK10863.1"/>
    <property type="molecule type" value="Genomic_DNA"/>
</dbReference>
<dbReference type="STRING" id="1168035.SAMN05444280_1711"/>
<dbReference type="SUPFAM" id="SSF82153">
    <property type="entry name" value="FAS1 domain"/>
    <property type="match status" value="1"/>
</dbReference>
<dbReference type="InterPro" id="IPR000782">
    <property type="entry name" value="FAS1_domain"/>
</dbReference>
<dbReference type="Gene3D" id="2.30.180.10">
    <property type="entry name" value="FAS1 domain"/>
    <property type="match status" value="1"/>
</dbReference>
<accession>A0A1M6PSD0</accession>
<dbReference type="Proteomes" id="UP000184050">
    <property type="component" value="Unassembled WGS sequence"/>
</dbReference>
<evidence type="ECO:0000313" key="2">
    <source>
        <dbReference type="EMBL" id="SHK10863.1"/>
    </source>
</evidence>
<protein>
    <submittedName>
        <fullName evidence="2">Fasciclin domain-containing protein</fullName>
    </submittedName>
</protein>
<feature type="domain" description="FAS1" evidence="1">
    <location>
        <begin position="36"/>
        <end position="177"/>
    </location>
</feature>
<dbReference type="RefSeq" id="WP_175552591.1">
    <property type="nucleotide sequence ID" value="NZ_FQZE01000071.1"/>
</dbReference>
<proteinExistence type="predicted"/>
<dbReference type="Pfam" id="PF02469">
    <property type="entry name" value="Fasciclin"/>
    <property type="match status" value="1"/>
</dbReference>
<reference evidence="2 3" key="1">
    <citation type="submission" date="2016-11" db="EMBL/GenBank/DDBJ databases">
        <authorList>
            <person name="Jaros S."/>
            <person name="Januszkiewicz K."/>
            <person name="Wedrychowicz H."/>
        </authorList>
    </citation>
    <scope>NUCLEOTIDE SEQUENCE [LARGE SCALE GENOMIC DNA]</scope>
    <source>
        <strain evidence="2 3">DSM 27063</strain>
    </source>
</reference>
<dbReference type="AlphaFoldDB" id="A0A1M6PSD0"/>
<dbReference type="InterPro" id="IPR036378">
    <property type="entry name" value="FAS1_dom_sf"/>
</dbReference>
<sequence>MKKVNGYIAVLLTLIALSCNKFEYKEAEPYIDYYDLTVNEFVTQKMDSLKMFNEALKITGLSATIESGDYTIFAPFNSTFNAFLSNNNYTTLQDVPVDELTTILKNQIIEGKKKSPEDFLTTSQTFETIGDKALTISITENTGNLRSAYIIKVNGKTVLISNIELKNVVLHAYQDRFL</sequence>
<evidence type="ECO:0000259" key="1">
    <source>
        <dbReference type="PROSITE" id="PS50213"/>
    </source>
</evidence>
<dbReference type="PROSITE" id="PS50213">
    <property type="entry name" value="FAS1"/>
    <property type="match status" value="1"/>
</dbReference>
<evidence type="ECO:0000313" key="3">
    <source>
        <dbReference type="Proteomes" id="UP000184050"/>
    </source>
</evidence>
<name>A0A1M6PSD0_9BACT</name>
<organism evidence="2 3">
    <name type="scientific">Tangfeifania diversioriginum</name>
    <dbReference type="NCBI Taxonomy" id="1168035"/>
    <lineage>
        <taxon>Bacteria</taxon>
        <taxon>Pseudomonadati</taxon>
        <taxon>Bacteroidota</taxon>
        <taxon>Bacteroidia</taxon>
        <taxon>Marinilabiliales</taxon>
        <taxon>Prolixibacteraceae</taxon>
        <taxon>Tangfeifania</taxon>
    </lineage>
</organism>